<sequence>MIAVRFSRTTSSRVLRQPAFRVAHTMHNGHHHHAVGLRFVNDDVEASTRIRAIGLNAGRAAPILGLAAASSTLCMMRQYGHRRREYCLRRCPPRPHRDRPPHAG</sequence>
<name>A0A182D603_BLAVI</name>
<proteinExistence type="predicted"/>
<evidence type="ECO:0000313" key="1">
    <source>
        <dbReference type="EMBL" id="BAS00836.1"/>
    </source>
</evidence>
<reference evidence="1" key="1">
    <citation type="journal article" date="2015" name="Genome Announc.">
        <title>Complete Genome Sequence of the Bacteriochlorophyll b-Producing Photosynthetic Bacterium Blastochloris viridis.</title>
        <authorList>
            <person name="Tsukatani Y."/>
            <person name="Hirose Y."/>
            <person name="Harada J."/>
            <person name="Misawa N."/>
            <person name="Mori K."/>
            <person name="Inoue K."/>
            <person name="Tamiaki H."/>
        </authorList>
    </citation>
    <scope>NUCLEOTIDE SEQUENCE [LARGE SCALE GENOMIC DNA]</scope>
    <source>
        <strain evidence="1">DSM 133</strain>
    </source>
</reference>
<dbReference type="AlphaFoldDB" id="A0A182D603"/>
<protein>
    <submittedName>
        <fullName evidence="1">Uncharacterized protein</fullName>
    </submittedName>
</protein>
<gene>
    <name evidence="1" type="ORF">BV133_3242</name>
</gene>
<organism evidence="1">
    <name type="scientific">Blastochloris viridis</name>
    <name type="common">Rhodopseudomonas viridis</name>
    <dbReference type="NCBI Taxonomy" id="1079"/>
    <lineage>
        <taxon>Bacteria</taxon>
        <taxon>Pseudomonadati</taxon>
        <taxon>Pseudomonadota</taxon>
        <taxon>Alphaproteobacteria</taxon>
        <taxon>Hyphomicrobiales</taxon>
        <taxon>Blastochloridaceae</taxon>
        <taxon>Blastochloris</taxon>
    </lineage>
</organism>
<dbReference type="EMBL" id="AP014854">
    <property type="protein sequence ID" value="BAS00836.1"/>
    <property type="molecule type" value="Genomic_DNA"/>
</dbReference>
<accession>A0A182D603</accession>